<dbReference type="AlphaFoldDB" id="A0A061SCK6"/>
<evidence type="ECO:0000256" key="1">
    <source>
        <dbReference type="SAM" id="MobiDB-lite"/>
    </source>
</evidence>
<name>A0A061SCK6_9CHLO</name>
<accession>A0A061SCK6</accession>
<reference evidence="2" key="1">
    <citation type="submission" date="2014-05" db="EMBL/GenBank/DDBJ databases">
        <title>The transcriptome of the halophilic microalga Tetraselmis sp. GSL018 isolated from the Great Salt Lake, Utah.</title>
        <authorList>
            <person name="Jinkerson R.E."/>
            <person name="D'Adamo S."/>
            <person name="Posewitz M.C."/>
        </authorList>
    </citation>
    <scope>NUCLEOTIDE SEQUENCE</scope>
    <source>
        <strain evidence="2">GSL018</strain>
    </source>
</reference>
<evidence type="ECO:0000313" key="2">
    <source>
        <dbReference type="EMBL" id="JAC80769.1"/>
    </source>
</evidence>
<organism evidence="2">
    <name type="scientific">Tetraselmis sp. GSL018</name>
    <dbReference type="NCBI Taxonomy" id="582737"/>
    <lineage>
        <taxon>Eukaryota</taxon>
        <taxon>Viridiplantae</taxon>
        <taxon>Chlorophyta</taxon>
        <taxon>core chlorophytes</taxon>
        <taxon>Chlorodendrophyceae</taxon>
        <taxon>Chlorodendrales</taxon>
        <taxon>Chlorodendraceae</taxon>
        <taxon>Tetraselmis</taxon>
    </lineage>
</organism>
<dbReference type="SUPFAM" id="SSF47473">
    <property type="entry name" value="EF-hand"/>
    <property type="match status" value="1"/>
</dbReference>
<proteinExistence type="predicted"/>
<feature type="compositionally biased region" description="Polar residues" evidence="1">
    <location>
        <begin position="127"/>
        <end position="143"/>
    </location>
</feature>
<dbReference type="InterPro" id="IPR011992">
    <property type="entry name" value="EF-hand-dom_pair"/>
</dbReference>
<dbReference type="EMBL" id="GBEZ01004450">
    <property type="protein sequence ID" value="JAC80769.1"/>
    <property type="molecule type" value="Transcribed_RNA"/>
</dbReference>
<feature type="region of interest" description="Disordered" evidence="1">
    <location>
        <begin position="1"/>
        <end position="21"/>
    </location>
</feature>
<protein>
    <recommendedName>
        <fullName evidence="3">EF-hand domain-containing protein</fullName>
    </recommendedName>
</protein>
<gene>
    <name evidence="2" type="ORF">TSPGSL018_9515</name>
</gene>
<sequence>MDSEVGSISAKNEGELPAEQYSRMERASYRHLLPCSQSLQGIPQSDIIFNQDASLRRSLTSLSTSRTSVSRYSPDAVGVLRRRQNNQVLPGLSTRTNRIQRWNKRELWKKSWEESLQLQPLVTVGSDSPTANCRNSVGLSQAEGSGRQKRSPRKSIPKITDVQISEDIPGMNEDTLSSPPSHRLGNTVKSFADTQRGKIWPTFQSLRTAPDVSSTSYNTEIDKRWKRTSRSVTFQDKLDFFSSEDRSATDKEFCLERARSTPNLPHLNCASPNSSIDPRKRAALFEKVMNDLYDFNSKKEEEKQQLWQDDSRLQQLDSGKESLLPANPDIHQKEIDAGTSCGTIQNSIVSQHDQGKVANRDHCKFKQLIRKVSDLNQSQAWLDASRKPGKKLSRHGSLDTLPQIDMECSVSPKLMREMVEQAAEDVRLERRIEAVFSSFARFGEWRPSEVVIPQASCKLGLRNFISLCERTGVLETELCTKRRVVRIFQTYMDKGTGLVDFQQFLLVISAIAKLKDTPFEQIMESVLNVNQEGHLWIHSGDNYMTLEL</sequence>
<dbReference type="Gene3D" id="1.10.238.10">
    <property type="entry name" value="EF-hand"/>
    <property type="match status" value="1"/>
</dbReference>
<feature type="compositionally biased region" description="Basic residues" evidence="1">
    <location>
        <begin position="147"/>
        <end position="156"/>
    </location>
</feature>
<evidence type="ECO:0008006" key="3">
    <source>
        <dbReference type="Google" id="ProtNLM"/>
    </source>
</evidence>
<feature type="region of interest" description="Disordered" evidence="1">
    <location>
        <begin position="127"/>
        <end position="158"/>
    </location>
</feature>